<proteinExistence type="predicted"/>
<name>A0ACC2WUB5_9TREE</name>
<keyword evidence="2" id="KW-1185">Reference proteome</keyword>
<organism evidence="1 2">
    <name type="scientific">Naganishia onofrii</name>
    <dbReference type="NCBI Taxonomy" id="1851511"/>
    <lineage>
        <taxon>Eukaryota</taxon>
        <taxon>Fungi</taxon>
        <taxon>Dikarya</taxon>
        <taxon>Basidiomycota</taxon>
        <taxon>Agaricomycotina</taxon>
        <taxon>Tremellomycetes</taxon>
        <taxon>Filobasidiales</taxon>
        <taxon>Filobasidiaceae</taxon>
        <taxon>Naganishia</taxon>
    </lineage>
</organism>
<dbReference type="Proteomes" id="UP001234202">
    <property type="component" value="Unassembled WGS sequence"/>
</dbReference>
<gene>
    <name evidence="1" type="ORF">QFC24_006975</name>
</gene>
<protein>
    <submittedName>
        <fullName evidence="1">Uncharacterized protein</fullName>
    </submittedName>
</protein>
<evidence type="ECO:0000313" key="2">
    <source>
        <dbReference type="Proteomes" id="UP001234202"/>
    </source>
</evidence>
<reference evidence="1" key="1">
    <citation type="submission" date="2023-04" db="EMBL/GenBank/DDBJ databases">
        <title>Draft Genome sequencing of Naganishia species isolated from polar environments using Oxford Nanopore Technology.</title>
        <authorList>
            <person name="Leo P."/>
            <person name="Venkateswaran K."/>
        </authorList>
    </citation>
    <scope>NUCLEOTIDE SEQUENCE</scope>
    <source>
        <strain evidence="1">DBVPG 5303</strain>
    </source>
</reference>
<dbReference type="EMBL" id="JASBWV010000044">
    <property type="protein sequence ID" value="KAJ9115360.1"/>
    <property type="molecule type" value="Genomic_DNA"/>
</dbReference>
<sequence length="422" mass="47220">MSDRHHPLETHSARLSSKILAIVAEHLTGQLAFGSVASLNRACKAVNRETLPVLWETFFFSHDPLAPEGKAAIRNLSEGIKHTKYIFFQTEVNFDADIGRGGDFEHLERMPNIVMTIASDSGEMVTDPDESWIRLYRPVSSSTVFRILGTPFHQAVIVDHAACSLMHRSFARAGMQARECRAQALKPALRPLATIQNMTLVNGAYLHDRPPHHLAPIKTNLRLFNGNIVSTVVNARHNTRSSSFDSKAIVTTLVELMKLPTRQKTRAHTHNAEMEMLMREQMMMIARYPACVSLPVWKEWHASIDLDKAGVLDLMKELRVLARDTPQILQYRLNIVLTEPIGKDTCLDMLNQFANLYTANIGSIEDDLLPCRTEVQTVLRCECIFEEASSSGNRGQGKPMCVTVELSERRGGVSAKVRAVKA</sequence>
<accession>A0ACC2WUB5</accession>
<evidence type="ECO:0000313" key="1">
    <source>
        <dbReference type="EMBL" id="KAJ9115360.1"/>
    </source>
</evidence>
<comment type="caution">
    <text evidence="1">The sequence shown here is derived from an EMBL/GenBank/DDBJ whole genome shotgun (WGS) entry which is preliminary data.</text>
</comment>